<name>A0ABV9T7P0_9BACT</name>
<keyword evidence="1" id="KW-0472">Membrane</keyword>
<dbReference type="InterPro" id="IPR034804">
    <property type="entry name" value="SQR/QFR_C/D"/>
</dbReference>
<organism evidence="2 3">
    <name type="scientific">Negadavirga shengliensis</name>
    <dbReference type="NCBI Taxonomy" id="1389218"/>
    <lineage>
        <taxon>Bacteria</taxon>
        <taxon>Pseudomonadati</taxon>
        <taxon>Bacteroidota</taxon>
        <taxon>Cytophagia</taxon>
        <taxon>Cytophagales</taxon>
        <taxon>Cyclobacteriaceae</taxon>
        <taxon>Negadavirga</taxon>
    </lineage>
</organism>
<keyword evidence="3" id="KW-1185">Reference proteome</keyword>
<comment type="caution">
    <text evidence="2">The sequence shown here is derived from an EMBL/GenBank/DDBJ whole genome shotgun (WGS) entry which is preliminary data.</text>
</comment>
<keyword evidence="1" id="KW-1133">Transmembrane helix</keyword>
<gene>
    <name evidence="2" type="ORF">ACFPFU_22060</name>
</gene>
<proteinExistence type="predicted"/>
<evidence type="ECO:0000313" key="2">
    <source>
        <dbReference type="EMBL" id="MFC4874404.1"/>
    </source>
</evidence>
<feature type="transmembrane region" description="Helical" evidence="1">
    <location>
        <begin position="62"/>
        <end position="81"/>
    </location>
</feature>
<sequence length="257" mass="29803">MPIPTLLISIGLILKKTRHCRTRGLLYRQQPQTKIFLPMITQTRDNSWTFHMNQTIKKLHHLSGIAIALFLLLHLTNHLVALGGPQLHITVMNLFRHVYRFWPVEVLLLSCVVFQVISGVILVFKKGFRKQPLYVVIQVLSGLYLSFFMIYHVRAVLLGRYEWNVDTDFYFAASVANIYPEKLFFIPYYTLSLLCLFAHISCVHYIKRTEKLEKIQEREDATKLRKKYIKETVGICIAGAVITGLIMIAFTGVLYEI</sequence>
<feature type="transmembrane region" description="Helical" evidence="1">
    <location>
        <begin position="233"/>
        <end position="255"/>
    </location>
</feature>
<dbReference type="Proteomes" id="UP001595818">
    <property type="component" value="Unassembled WGS sequence"/>
</dbReference>
<evidence type="ECO:0000313" key="3">
    <source>
        <dbReference type="Proteomes" id="UP001595818"/>
    </source>
</evidence>
<dbReference type="EMBL" id="JBHSJJ010000017">
    <property type="protein sequence ID" value="MFC4874404.1"/>
    <property type="molecule type" value="Genomic_DNA"/>
</dbReference>
<feature type="transmembrane region" description="Helical" evidence="1">
    <location>
        <begin position="101"/>
        <end position="124"/>
    </location>
</feature>
<evidence type="ECO:0000256" key="1">
    <source>
        <dbReference type="SAM" id="Phobius"/>
    </source>
</evidence>
<reference evidence="3" key="1">
    <citation type="journal article" date="2019" name="Int. J. Syst. Evol. Microbiol.">
        <title>The Global Catalogue of Microorganisms (GCM) 10K type strain sequencing project: providing services to taxonomists for standard genome sequencing and annotation.</title>
        <authorList>
            <consortium name="The Broad Institute Genomics Platform"/>
            <consortium name="The Broad Institute Genome Sequencing Center for Infectious Disease"/>
            <person name="Wu L."/>
            <person name="Ma J."/>
        </authorList>
    </citation>
    <scope>NUCLEOTIDE SEQUENCE [LARGE SCALE GENOMIC DNA]</scope>
    <source>
        <strain evidence="3">CGMCC 4.7466</strain>
    </source>
</reference>
<dbReference type="SUPFAM" id="SSF81343">
    <property type="entry name" value="Fumarate reductase respiratory complex transmembrane subunits"/>
    <property type="match status" value="1"/>
</dbReference>
<feature type="transmembrane region" description="Helical" evidence="1">
    <location>
        <begin position="133"/>
        <end position="153"/>
    </location>
</feature>
<protein>
    <submittedName>
        <fullName evidence="2">Uncharacterized protein</fullName>
    </submittedName>
</protein>
<dbReference type="Gene3D" id="1.20.1300.10">
    <property type="entry name" value="Fumarate reductase/succinate dehydrogenase, transmembrane subunit"/>
    <property type="match status" value="1"/>
</dbReference>
<accession>A0ABV9T7P0</accession>
<keyword evidence="1" id="KW-0812">Transmembrane</keyword>
<feature type="transmembrane region" description="Helical" evidence="1">
    <location>
        <begin position="186"/>
        <end position="206"/>
    </location>
</feature>